<evidence type="ECO:0000313" key="1">
    <source>
        <dbReference type="EMBL" id="HJC09937.1"/>
    </source>
</evidence>
<dbReference type="EMBL" id="DWWV01000042">
    <property type="protein sequence ID" value="HJC09937.1"/>
    <property type="molecule type" value="Genomic_DNA"/>
</dbReference>
<accession>A0A9D2N3Z6</accession>
<dbReference type="Proteomes" id="UP000823893">
    <property type="component" value="Unassembled WGS sequence"/>
</dbReference>
<dbReference type="AlphaFoldDB" id="A0A9D2N3Z6"/>
<reference evidence="1" key="1">
    <citation type="journal article" date="2021" name="PeerJ">
        <title>Extensive microbial diversity within the chicken gut microbiome revealed by metagenomics and culture.</title>
        <authorList>
            <person name="Gilroy R."/>
            <person name="Ravi A."/>
            <person name="Getino M."/>
            <person name="Pursley I."/>
            <person name="Horton D.L."/>
            <person name="Alikhan N.F."/>
            <person name="Baker D."/>
            <person name="Gharbi K."/>
            <person name="Hall N."/>
            <person name="Watson M."/>
            <person name="Adriaenssens E.M."/>
            <person name="Foster-Nyarko E."/>
            <person name="Jarju S."/>
            <person name="Secka A."/>
            <person name="Antonio M."/>
            <person name="Oren A."/>
            <person name="Chaudhuri R.R."/>
            <person name="La Ragione R."/>
            <person name="Hildebrand F."/>
            <person name="Pallen M.J."/>
        </authorList>
    </citation>
    <scope>NUCLEOTIDE SEQUENCE</scope>
    <source>
        <strain evidence="1">ChiSxjej6B18-287</strain>
    </source>
</reference>
<name>A0A9D2N3Z6_9FIRM</name>
<comment type="caution">
    <text evidence="1">The sequence shown here is derived from an EMBL/GenBank/DDBJ whole genome shotgun (WGS) entry which is preliminary data.</text>
</comment>
<reference evidence="1" key="2">
    <citation type="submission" date="2021-04" db="EMBL/GenBank/DDBJ databases">
        <authorList>
            <person name="Gilroy R."/>
        </authorList>
    </citation>
    <scope>NUCLEOTIDE SEQUENCE</scope>
    <source>
        <strain evidence="1">ChiSxjej6B18-287</strain>
    </source>
</reference>
<organism evidence="1 2">
    <name type="scientific">Candidatus Blautia merdigallinarum</name>
    <dbReference type="NCBI Taxonomy" id="2838495"/>
    <lineage>
        <taxon>Bacteria</taxon>
        <taxon>Bacillati</taxon>
        <taxon>Bacillota</taxon>
        <taxon>Clostridia</taxon>
        <taxon>Lachnospirales</taxon>
        <taxon>Lachnospiraceae</taxon>
        <taxon>Blautia</taxon>
    </lineage>
</organism>
<proteinExistence type="predicted"/>
<sequence>MRRFIVRRQRSPFKSFLLSLGIFLFVLLLFLWGISSISGISSREEEDTLRQALVESAVHCYALNGYYPESLEDLTKDYGILYDSQRFVVDYRPQGENLMPEITVIRKSS</sequence>
<evidence type="ECO:0000313" key="2">
    <source>
        <dbReference type="Proteomes" id="UP000823893"/>
    </source>
</evidence>
<protein>
    <submittedName>
        <fullName evidence="1">Uncharacterized protein</fullName>
    </submittedName>
</protein>
<gene>
    <name evidence="1" type="ORF">H9935_03865</name>
</gene>